<evidence type="ECO:0000313" key="2">
    <source>
        <dbReference type="Proteomes" id="UP000751518"/>
    </source>
</evidence>
<feature type="non-terminal residue" evidence="1">
    <location>
        <position position="70"/>
    </location>
</feature>
<comment type="caution">
    <text evidence="1">The sequence shown here is derived from an EMBL/GenBank/DDBJ whole genome shotgun (WGS) entry which is preliminary data.</text>
</comment>
<sequence>MAYGIKISKSGKSASSSDVLDLVISTQYPVHKVKVEGENSLTLGSSDTTKSYTITHNLGYKAITWVFIDD</sequence>
<organism evidence="1 2">
    <name type="scientific">candidate division WWE3 bacterium</name>
    <dbReference type="NCBI Taxonomy" id="2053526"/>
    <lineage>
        <taxon>Bacteria</taxon>
        <taxon>Katanobacteria</taxon>
    </lineage>
</organism>
<accession>A0A955RSB9</accession>
<reference evidence="1" key="2">
    <citation type="journal article" date="2021" name="Microbiome">
        <title>Successional dynamics and alternative stable states in a saline activated sludge microbial community over 9 years.</title>
        <authorList>
            <person name="Wang Y."/>
            <person name="Ye J."/>
            <person name="Ju F."/>
            <person name="Liu L."/>
            <person name="Boyd J.A."/>
            <person name="Deng Y."/>
            <person name="Parks D.H."/>
            <person name="Jiang X."/>
            <person name="Yin X."/>
            <person name="Woodcroft B.J."/>
            <person name="Tyson G.W."/>
            <person name="Hugenholtz P."/>
            <person name="Polz M.F."/>
            <person name="Zhang T."/>
        </authorList>
    </citation>
    <scope>NUCLEOTIDE SEQUENCE</scope>
    <source>
        <strain evidence="1">HKST-UBA03</strain>
    </source>
</reference>
<dbReference type="EMBL" id="JAGQKZ010000051">
    <property type="protein sequence ID" value="MCA9392425.1"/>
    <property type="molecule type" value="Genomic_DNA"/>
</dbReference>
<gene>
    <name evidence="1" type="ORF">KC614_04485</name>
</gene>
<name>A0A955RSB9_UNCKA</name>
<evidence type="ECO:0000313" key="1">
    <source>
        <dbReference type="EMBL" id="MCA9392425.1"/>
    </source>
</evidence>
<dbReference type="AlphaFoldDB" id="A0A955RSB9"/>
<dbReference type="Proteomes" id="UP000751518">
    <property type="component" value="Unassembled WGS sequence"/>
</dbReference>
<proteinExistence type="predicted"/>
<protein>
    <submittedName>
        <fullName evidence="1">Uncharacterized protein</fullName>
    </submittedName>
</protein>
<reference evidence="1" key="1">
    <citation type="submission" date="2020-04" db="EMBL/GenBank/DDBJ databases">
        <authorList>
            <person name="Zhang T."/>
        </authorList>
    </citation>
    <scope>NUCLEOTIDE SEQUENCE</scope>
    <source>
        <strain evidence="1">HKST-UBA03</strain>
    </source>
</reference>